<proteinExistence type="inferred from homology"/>
<dbReference type="SUPFAM" id="SSF51905">
    <property type="entry name" value="FAD/NAD(P)-binding domain"/>
    <property type="match status" value="2"/>
</dbReference>
<protein>
    <submittedName>
        <fullName evidence="7">NAD(P)-binding domain-containing protein</fullName>
    </submittedName>
</protein>
<dbReference type="InterPro" id="IPR050346">
    <property type="entry name" value="FMO-like"/>
</dbReference>
<dbReference type="InterPro" id="IPR000960">
    <property type="entry name" value="Flavin_mOase"/>
</dbReference>
<evidence type="ECO:0000256" key="4">
    <source>
        <dbReference type="ARBA" id="ARBA00022827"/>
    </source>
</evidence>
<keyword evidence="3" id="KW-0285">Flavoprotein</keyword>
<dbReference type="Proteomes" id="UP000756387">
    <property type="component" value="Unassembled WGS sequence"/>
</dbReference>
<evidence type="ECO:0000313" key="7">
    <source>
        <dbReference type="EMBL" id="MBE7324168.1"/>
    </source>
</evidence>
<comment type="similarity">
    <text evidence="2">Belongs to the FAD-binding monooxygenase family.</text>
</comment>
<dbReference type="PIRSF" id="PIRSF000332">
    <property type="entry name" value="FMO"/>
    <property type="match status" value="1"/>
</dbReference>
<evidence type="ECO:0000256" key="5">
    <source>
        <dbReference type="ARBA" id="ARBA00022857"/>
    </source>
</evidence>
<gene>
    <name evidence="7" type="ORF">IEQ44_05845</name>
</gene>
<evidence type="ECO:0000256" key="1">
    <source>
        <dbReference type="ARBA" id="ARBA00009183"/>
    </source>
</evidence>
<evidence type="ECO:0000256" key="3">
    <source>
        <dbReference type="ARBA" id="ARBA00022630"/>
    </source>
</evidence>
<keyword evidence="6" id="KW-0560">Oxidoreductase</keyword>
<comment type="similarity">
    <text evidence="1">Belongs to the FMO family.</text>
</comment>
<sequence>MAVIGAGPSGLAAAKCLTERGIPCVVHESHSELGGIWNRSNPRSSVYRNTHTITSREITAYSDFPMSSDLPVYPHNTEVLAYLEDYARANDLIGLIRFNSEVTAVEPVDGGWQVTTADGSSEWHSDVVIANGHNWSPSIPEVAGTFSGRILHSRDYDSAEEFTDQRVLVVGAGNSGCDIAVELAQVSKDVSISMRRGYHFFPKFLLGKPADQVGEASQSMPLPLWLVRLGYRAMLRLMVGPPSRYGLPEPDHKPLESPPIVNSLLPYYCSHGRITVRKNIVGFDGEKVLFADDTSAEFDAVVFATGFTIDIPFMDPADLDWTNGRPEFYLLAFSPTHDNLFISGMTDGTGGHFPTAEQQSQVIAAYIVAKHENPERIAAFDQVRRSGKTDITGGIRFLKTQRSLTQFELITFRRELSKHLDILEPDGLATLPAAAVAETVPGSAPDLEPVA</sequence>
<dbReference type="Pfam" id="PF00743">
    <property type="entry name" value="FMO-like"/>
    <property type="match status" value="1"/>
</dbReference>
<keyword evidence="5" id="KW-0521">NADP</keyword>
<dbReference type="Gene3D" id="3.50.50.60">
    <property type="entry name" value="FAD/NAD(P)-binding domain"/>
    <property type="match status" value="1"/>
</dbReference>
<evidence type="ECO:0000256" key="2">
    <source>
        <dbReference type="ARBA" id="ARBA00010139"/>
    </source>
</evidence>
<evidence type="ECO:0000313" key="8">
    <source>
        <dbReference type="Proteomes" id="UP000756387"/>
    </source>
</evidence>
<dbReference type="PANTHER" id="PTHR23023">
    <property type="entry name" value="DIMETHYLANILINE MONOOXYGENASE"/>
    <property type="match status" value="1"/>
</dbReference>
<accession>A0ABR9RRK3</accession>
<dbReference type="RefSeq" id="WP_193637495.1">
    <property type="nucleotide sequence ID" value="NZ_JADCSA010000004.1"/>
</dbReference>
<dbReference type="PRINTS" id="PR00370">
    <property type="entry name" value="FMOXYGENASE"/>
</dbReference>
<name>A0ABR9RRK3_9ACTN</name>
<keyword evidence="8" id="KW-1185">Reference proteome</keyword>
<dbReference type="EMBL" id="JADCSA010000004">
    <property type="protein sequence ID" value="MBE7324168.1"/>
    <property type="molecule type" value="Genomic_DNA"/>
</dbReference>
<dbReference type="InterPro" id="IPR020946">
    <property type="entry name" value="Flavin_mOase-like"/>
</dbReference>
<comment type="caution">
    <text evidence="7">The sequence shown here is derived from an EMBL/GenBank/DDBJ whole genome shotgun (WGS) entry which is preliminary data.</text>
</comment>
<organism evidence="7 8">
    <name type="scientific">Nocardioides malaquae</name>
    <dbReference type="NCBI Taxonomy" id="2773426"/>
    <lineage>
        <taxon>Bacteria</taxon>
        <taxon>Bacillati</taxon>
        <taxon>Actinomycetota</taxon>
        <taxon>Actinomycetes</taxon>
        <taxon>Propionibacteriales</taxon>
        <taxon>Nocardioidaceae</taxon>
        <taxon>Nocardioides</taxon>
    </lineage>
</organism>
<reference evidence="7 8" key="1">
    <citation type="submission" date="2020-10" db="EMBL/GenBank/DDBJ databases">
        <title>Nocardioides sp. isolated from sludge.</title>
        <authorList>
            <person name="Zhang X."/>
        </authorList>
    </citation>
    <scope>NUCLEOTIDE SEQUENCE [LARGE SCALE GENOMIC DNA]</scope>
    <source>
        <strain evidence="7 8">Y6</strain>
    </source>
</reference>
<evidence type="ECO:0000256" key="6">
    <source>
        <dbReference type="ARBA" id="ARBA00023002"/>
    </source>
</evidence>
<keyword evidence="4" id="KW-0274">FAD</keyword>
<dbReference type="InterPro" id="IPR036188">
    <property type="entry name" value="FAD/NAD-bd_sf"/>
</dbReference>